<dbReference type="InterPro" id="IPR016032">
    <property type="entry name" value="Sig_transdc_resp-reg_C-effctor"/>
</dbReference>
<evidence type="ECO:0000256" key="4">
    <source>
        <dbReference type="ARBA" id="ARBA00023163"/>
    </source>
</evidence>
<evidence type="ECO:0000313" key="10">
    <source>
        <dbReference type="Proteomes" id="UP000199690"/>
    </source>
</evidence>
<dbReference type="CDD" id="cd17535">
    <property type="entry name" value="REC_NarL-like"/>
    <property type="match status" value="1"/>
</dbReference>
<dbReference type="PROSITE" id="PS50110">
    <property type="entry name" value="RESPONSE_REGULATORY"/>
    <property type="match status" value="1"/>
</dbReference>
<feature type="modified residue" description="4-aspartylphosphate" evidence="5">
    <location>
        <position position="97"/>
    </location>
</feature>
<dbReference type="InterPro" id="IPR000792">
    <property type="entry name" value="Tscrpt_reg_LuxR_C"/>
</dbReference>
<feature type="region of interest" description="Disordered" evidence="6">
    <location>
        <begin position="1"/>
        <end position="36"/>
    </location>
</feature>
<keyword evidence="3" id="KW-0238">DNA-binding</keyword>
<feature type="domain" description="HTH luxR-type" evidence="7">
    <location>
        <begin position="191"/>
        <end position="256"/>
    </location>
</feature>
<evidence type="ECO:0000256" key="6">
    <source>
        <dbReference type="SAM" id="MobiDB-lite"/>
    </source>
</evidence>
<dbReference type="InterPro" id="IPR001789">
    <property type="entry name" value="Sig_transdc_resp-reg_receiver"/>
</dbReference>
<sequence>MSDFVPTAAHLNRSSGDRDATQPRETPKREAGAERDGLCESRRAVRVLLADDEAMIRAGVRSILATDPEIEVVAEAADGRQAVELAAQHQPDVALLDIRMPVLDGLAAAAELARSQPEVAVVVLTTFDEDEFVARALGDGARGFLLKAADPRELIIGVRAVADGAAYLSPRIAHRVIAEVNGGALSRRAAARERVAALTPREREVLGLVGSGLSNQDIAGRLFLAEGTVKAHVRAILQRLGANNRVQAAITAYEAGLVGD</sequence>
<dbReference type="SUPFAM" id="SSF46894">
    <property type="entry name" value="C-terminal effector domain of the bipartite response regulators"/>
    <property type="match status" value="1"/>
</dbReference>
<keyword evidence="4" id="KW-0804">Transcription</keyword>
<gene>
    <name evidence="9" type="ORF">SAMN05216506_12421</name>
</gene>
<dbReference type="SMART" id="SM00448">
    <property type="entry name" value="REC"/>
    <property type="match status" value="1"/>
</dbReference>
<dbReference type="InterPro" id="IPR058245">
    <property type="entry name" value="NreC/VraR/RcsB-like_REC"/>
</dbReference>
<name>A0ABY1E8E9_9PSEU</name>
<dbReference type="PROSITE" id="PS50043">
    <property type="entry name" value="HTH_LUXR_2"/>
    <property type="match status" value="1"/>
</dbReference>
<keyword evidence="10" id="KW-1185">Reference proteome</keyword>
<feature type="compositionally biased region" description="Basic and acidic residues" evidence="6">
    <location>
        <begin position="15"/>
        <end position="36"/>
    </location>
</feature>
<dbReference type="SUPFAM" id="SSF52172">
    <property type="entry name" value="CheY-like"/>
    <property type="match status" value="1"/>
</dbReference>
<evidence type="ECO:0000259" key="7">
    <source>
        <dbReference type="PROSITE" id="PS50043"/>
    </source>
</evidence>
<comment type="caution">
    <text evidence="9">The sequence shown here is derived from an EMBL/GenBank/DDBJ whole genome shotgun (WGS) entry which is preliminary data.</text>
</comment>
<dbReference type="PANTHER" id="PTHR43214:SF24">
    <property type="entry name" value="TRANSCRIPTIONAL REGULATORY PROTEIN NARL-RELATED"/>
    <property type="match status" value="1"/>
</dbReference>
<dbReference type="SMART" id="SM00421">
    <property type="entry name" value="HTH_LUXR"/>
    <property type="match status" value="1"/>
</dbReference>
<accession>A0ABY1E8E9</accession>
<dbReference type="PANTHER" id="PTHR43214">
    <property type="entry name" value="TWO-COMPONENT RESPONSE REGULATOR"/>
    <property type="match status" value="1"/>
</dbReference>
<evidence type="ECO:0000259" key="8">
    <source>
        <dbReference type="PROSITE" id="PS50110"/>
    </source>
</evidence>
<dbReference type="PRINTS" id="PR00038">
    <property type="entry name" value="HTHLUXR"/>
</dbReference>
<evidence type="ECO:0000256" key="1">
    <source>
        <dbReference type="ARBA" id="ARBA00022553"/>
    </source>
</evidence>
<dbReference type="Pfam" id="PF00072">
    <property type="entry name" value="Response_reg"/>
    <property type="match status" value="1"/>
</dbReference>
<dbReference type="Gene3D" id="3.40.50.2300">
    <property type="match status" value="1"/>
</dbReference>
<keyword evidence="2" id="KW-0805">Transcription regulation</keyword>
<evidence type="ECO:0000256" key="2">
    <source>
        <dbReference type="ARBA" id="ARBA00023015"/>
    </source>
</evidence>
<keyword evidence="1 5" id="KW-0597">Phosphoprotein</keyword>
<dbReference type="PROSITE" id="PS00622">
    <property type="entry name" value="HTH_LUXR_1"/>
    <property type="match status" value="1"/>
</dbReference>
<dbReference type="Pfam" id="PF00196">
    <property type="entry name" value="GerE"/>
    <property type="match status" value="1"/>
</dbReference>
<organism evidence="9 10">
    <name type="scientific">Saccharopolyspora kobensis</name>
    <dbReference type="NCBI Taxonomy" id="146035"/>
    <lineage>
        <taxon>Bacteria</taxon>
        <taxon>Bacillati</taxon>
        <taxon>Actinomycetota</taxon>
        <taxon>Actinomycetes</taxon>
        <taxon>Pseudonocardiales</taxon>
        <taxon>Pseudonocardiaceae</taxon>
        <taxon>Saccharopolyspora</taxon>
    </lineage>
</organism>
<reference evidence="9 10" key="1">
    <citation type="submission" date="2016-10" db="EMBL/GenBank/DDBJ databases">
        <authorList>
            <person name="Varghese N."/>
            <person name="Submissions S."/>
        </authorList>
    </citation>
    <scope>NUCLEOTIDE SEQUENCE [LARGE SCALE GENOMIC DNA]</scope>
    <source>
        <strain evidence="9 10">CGMCC 4.3529</strain>
    </source>
</reference>
<evidence type="ECO:0000256" key="3">
    <source>
        <dbReference type="ARBA" id="ARBA00023125"/>
    </source>
</evidence>
<dbReference type="InterPro" id="IPR011006">
    <property type="entry name" value="CheY-like_superfamily"/>
</dbReference>
<evidence type="ECO:0000313" key="9">
    <source>
        <dbReference type="EMBL" id="SFF26284.1"/>
    </source>
</evidence>
<dbReference type="EMBL" id="FOME01000024">
    <property type="protein sequence ID" value="SFF26284.1"/>
    <property type="molecule type" value="Genomic_DNA"/>
</dbReference>
<evidence type="ECO:0000256" key="5">
    <source>
        <dbReference type="PROSITE-ProRule" id="PRU00169"/>
    </source>
</evidence>
<proteinExistence type="predicted"/>
<feature type="domain" description="Response regulatory" evidence="8">
    <location>
        <begin position="46"/>
        <end position="162"/>
    </location>
</feature>
<dbReference type="CDD" id="cd06170">
    <property type="entry name" value="LuxR_C_like"/>
    <property type="match status" value="1"/>
</dbReference>
<dbReference type="Proteomes" id="UP000199690">
    <property type="component" value="Unassembled WGS sequence"/>
</dbReference>
<dbReference type="InterPro" id="IPR039420">
    <property type="entry name" value="WalR-like"/>
</dbReference>
<protein>
    <submittedName>
        <fullName evidence="9">Two component transcriptional regulator, LuxR family</fullName>
    </submittedName>
</protein>